<evidence type="ECO:0000256" key="3">
    <source>
        <dbReference type="ARBA" id="ARBA00021616"/>
    </source>
</evidence>
<dbReference type="GO" id="GO:0005634">
    <property type="term" value="C:nucleus"/>
    <property type="evidence" value="ECO:0007669"/>
    <property type="project" value="TreeGrafter"/>
</dbReference>
<keyword evidence="6" id="KW-0862">Zinc</keyword>
<evidence type="ECO:0000256" key="2">
    <source>
        <dbReference type="ARBA" id="ARBA00011050"/>
    </source>
</evidence>
<dbReference type="InterPro" id="IPR019786">
    <property type="entry name" value="Zinc_finger_PHD-type_CS"/>
</dbReference>
<dbReference type="Pfam" id="PF07500">
    <property type="entry name" value="TFIIS_M"/>
    <property type="match status" value="1"/>
</dbReference>
<dbReference type="Gene3D" id="1.10.472.30">
    <property type="entry name" value="Transcription elongation factor S-II, central domain"/>
    <property type="match status" value="1"/>
</dbReference>
<keyword evidence="4" id="KW-0479">Metal-binding</keyword>
<feature type="compositionally biased region" description="Low complexity" evidence="7">
    <location>
        <begin position="954"/>
        <end position="963"/>
    </location>
</feature>
<feature type="compositionally biased region" description="Low complexity" evidence="7">
    <location>
        <begin position="977"/>
        <end position="1008"/>
    </location>
</feature>
<dbReference type="GO" id="GO:0008270">
    <property type="term" value="F:zinc ion binding"/>
    <property type="evidence" value="ECO:0007669"/>
    <property type="project" value="UniProtKB-KW"/>
</dbReference>
<dbReference type="SUPFAM" id="SSF57903">
    <property type="entry name" value="FYVE/PHD zinc finger"/>
    <property type="match status" value="1"/>
</dbReference>
<dbReference type="GO" id="GO:0006368">
    <property type="term" value="P:transcription elongation by RNA polymerase II"/>
    <property type="evidence" value="ECO:0007669"/>
    <property type="project" value="TreeGrafter"/>
</dbReference>
<comment type="similarity">
    <text evidence="2">Belongs to the BYE1 family.</text>
</comment>
<dbReference type="PROSITE" id="PS51321">
    <property type="entry name" value="TFIIS_CENTRAL"/>
    <property type="match status" value="1"/>
</dbReference>
<feature type="region of interest" description="Disordered" evidence="7">
    <location>
        <begin position="122"/>
        <end position="148"/>
    </location>
</feature>
<dbReference type="InterPro" id="IPR019787">
    <property type="entry name" value="Znf_PHD-finger"/>
</dbReference>
<feature type="compositionally biased region" description="Polar residues" evidence="7">
    <location>
        <begin position="602"/>
        <end position="615"/>
    </location>
</feature>
<evidence type="ECO:0000256" key="6">
    <source>
        <dbReference type="ARBA" id="ARBA00022833"/>
    </source>
</evidence>
<feature type="compositionally biased region" description="Polar residues" evidence="7">
    <location>
        <begin position="942"/>
        <end position="953"/>
    </location>
</feature>
<dbReference type="SMART" id="SM00510">
    <property type="entry name" value="TFS2M"/>
    <property type="match status" value="1"/>
</dbReference>
<comment type="function">
    <text evidence="1">Negative regulator of transcription elongation.</text>
</comment>
<dbReference type="PANTHER" id="PTHR11477">
    <property type="entry name" value="TRANSCRIPTION FACTOR S-II ZINC FINGER DOMAIN-CONTAINING PROTEIN"/>
    <property type="match status" value="1"/>
</dbReference>
<feature type="region of interest" description="Disordered" evidence="7">
    <location>
        <begin position="1071"/>
        <end position="1148"/>
    </location>
</feature>
<dbReference type="VEuPathDB" id="FungiDB:RhiirFUN_026066"/>
<reference evidence="8" key="1">
    <citation type="submission" date="2020-05" db="EMBL/GenBank/DDBJ databases">
        <authorList>
            <person name="Rincon C."/>
            <person name="Sanders R I."/>
            <person name="Robbins C."/>
            <person name="Chaturvedi A."/>
        </authorList>
    </citation>
    <scope>NUCLEOTIDE SEQUENCE</scope>
    <source>
        <strain evidence="8">CHB12</strain>
    </source>
</reference>
<feature type="region of interest" description="Disordered" evidence="7">
    <location>
        <begin position="590"/>
        <end position="640"/>
    </location>
</feature>
<dbReference type="Proteomes" id="UP000684084">
    <property type="component" value="Unassembled WGS sequence"/>
</dbReference>
<dbReference type="OrthoDB" id="419537at2759"/>
<comment type="caution">
    <text evidence="8">The sequence shown here is derived from an EMBL/GenBank/DDBJ whole genome shotgun (WGS) entry which is preliminary data.</text>
</comment>
<feature type="compositionally biased region" description="Pro residues" evidence="7">
    <location>
        <begin position="929"/>
        <end position="939"/>
    </location>
</feature>
<dbReference type="VEuPathDB" id="FungiDB:RhiirA1_426297"/>
<feature type="compositionally biased region" description="Polar residues" evidence="7">
    <location>
        <begin position="531"/>
        <end position="551"/>
    </location>
</feature>
<evidence type="ECO:0000256" key="7">
    <source>
        <dbReference type="SAM" id="MobiDB-lite"/>
    </source>
</evidence>
<feature type="compositionally biased region" description="Polar residues" evidence="7">
    <location>
        <begin position="309"/>
        <end position="324"/>
    </location>
</feature>
<feature type="region of interest" description="Disordered" evidence="7">
    <location>
        <begin position="531"/>
        <end position="570"/>
    </location>
</feature>
<dbReference type="SUPFAM" id="SSF46942">
    <property type="entry name" value="Elongation factor TFIIS domain 2"/>
    <property type="match status" value="1"/>
</dbReference>
<dbReference type="GO" id="GO:0006362">
    <property type="term" value="P:transcription elongation by RNA polymerase I"/>
    <property type="evidence" value="ECO:0007669"/>
    <property type="project" value="TreeGrafter"/>
</dbReference>
<dbReference type="VEuPathDB" id="FungiDB:FUN_001871"/>
<feature type="region of interest" description="Disordered" evidence="7">
    <location>
        <begin position="1029"/>
        <end position="1048"/>
    </location>
</feature>
<feature type="region of interest" description="Disordered" evidence="7">
    <location>
        <begin position="304"/>
        <end position="331"/>
    </location>
</feature>
<feature type="region of interest" description="Disordered" evidence="7">
    <location>
        <begin position="476"/>
        <end position="509"/>
    </location>
</feature>
<feature type="region of interest" description="Disordered" evidence="7">
    <location>
        <begin position="889"/>
        <end position="1022"/>
    </location>
</feature>
<dbReference type="InterPro" id="IPR011011">
    <property type="entry name" value="Znf_FYVE_PHD"/>
</dbReference>
<dbReference type="PANTHER" id="PTHR11477:SF11">
    <property type="entry name" value="TRANSCRIPTION FACTOR BYE1"/>
    <property type="match status" value="1"/>
</dbReference>
<keyword evidence="5" id="KW-0863">Zinc-finger</keyword>
<gene>
    <name evidence="8" type="ORF">CHRIB12_LOCUS12818</name>
</gene>
<evidence type="ECO:0000256" key="4">
    <source>
        <dbReference type="ARBA" id="ARBA00022723"/>
    </source>
</evidence>
<feature type="compositionally biased region" description="Basic and acidic residues" evidence="7">
    <location>
        <begin position="1078"/>
        <end position="1097"/>
    </location>
</feature>
<dbReference type="SMART" id="SM00249">
    <property type="entry name" value="PHD"/>
    <property type="match status" value="1"/>
</dbReference>
<organism evidence="8 9">
    <name type="scientific">Rhizophagus irregularis</name>
    <dbReference type="NCBI Taxonomy" id="588596"/>
    <lineage>
        <taxon>Eukaryota</taxon>
        <taxon>Fungi</taxon>
        <taxon>Fungi incertae sedis</taxon>
        <taxon>Mucoromycota</taxon>
        <taxon>Glomeromycotina</taxon>
        <taxon>Glomeromycetes</taxon>
        <taxon>Glomerales</taxon>
        <taxon>Glomeraceae</taxon>
        <taxon>Rhizophagus</taxon>
    </lineage>
</organism>
<evidence type="ECO:0000313" key="9">
    <source>
        <dbReference type="Proteomes" id="UP000684084"/>
    </source>
</evidence>
<proteinExistence type="inferred from homology"/>
<evidence type="ECO:0000256" key="5">
    <source>
        <dbReference type="ARBA" id="ARBA00022771"/>
    </source>
</evidence>
<dbReference type="GO" id="GO:0031440">
    <property type="term" value="P:regulation of mRNA 3'-end processing"/>
    <property type="evidence" value="ECO:0007669"/>
    <property type="project" value="TreeGrafter"/>
</dbReference>
<dbReference type="CDD" id="cd21538">
    <property type="entry name" value="SPOC_TFIIS"/>
    <property type="match status" value="1"/>
</dbReference>
<dbReference type="Pfam" id="PF00628">
    <property type="entry name" value="PHD"/>
    <property type="match status" value="1"/>
</dbReference>
<dbReference type="AlphaFoldDB" id="A0A2I1EW34"/>
<feature type="compositionally biased region" description="Polar residues" evidence="7">
    <location>
        <begin position="913"/>
        <end position="923"/>
    </location>
</feature>
<feature type="compositionally biased region" description="Basic and acidic residues" evidence="7">
    <location>
        <begin position="477"/>
        <end position="487"/>
    </location>
</feature>
<dbReference type="PROSITE" id="PS01359">
    <property type="entry name" value="ZF_PHD_1"/>
    <property type="match status" value="1"/>
</dbReference>
<dbReference type="GO" id="GO:0000977">
    <property type="term" value="F:RNA polymerase II transcription regulatory region sequence-specific DNA binding"/>
    <property type="evidence" value="ECO:0007669"/>
    <property type="project" value="TreeGrafter"/>
</dbReference>
<dbReference type="EMBL" id="CAGKOT010000028">
    <property type="protein sequence ID" value="CAB5370845.1"/>
    <property type="molecule type" value="Genomic_DNA"/>
</dbReference>
<evidence type="ECO:0000256" key="1">
    <source>
        <dbReference type="ARBA" id="ARBA00002311"/>
    </source>
</evidence>
<feature type="compositionally biased region" description="Pro residues" evidence="7">
    <location>
        <begin position="967"/>
        <end position="976"/>
    </location>
</feature>
<dbReference type="GO" id="GO:0001139">
    <property type="term" value="F:RNA polymerase II complex recruiting activity"/>
    <property type="evidence" value="ECO:0007669"/>
    <property type="project" value="TreeGrafter"/>
</dbReference>
<feature type="compositionally biased region" description="Polar residues" evidence="7">
    <location>
        <begin position="889"/>
        <end position="907"/>
    </location>
</feature>
<dbReference type="Gene3D" id="3.30.40.10">
    <property type="entry name" value="Zinc/RING finger domain, C3HC4 (zinc finger)"/>
    <property type="match status" value="1"/>
</dbReference>
<dbReference type="InterPro" id="IPR003618">
    <property type="entry name" value="TFIIS_cen_dom"/>
</dbReference>
<feature type="compositionally biased region" description="Basic and acidic residues" evidence="7">
    <location>
        <begin position="1106"/>
        <end position="1127"/>
    </location>
</feature>
<dbReference type="GO" id="GO:0031564">
    <property type="term" value="P:transcription antitermination"/>
    <property type="evidence" value="ECO:0007669"/>
    <property type="project" value="TreeGrafter"/>
</dbReference>
<dbReference type="InterPro" id="IPR013083">
    <property type="entry name" value="Znf_RING/FYVE/PHD"/>
</dbReference>
<dbReference type="InterPro" id="IPR001965">
    <property type="entry name" value="Znf_PHD"/>
</dbReference>
<evidence type="ECO:0000313" key="8">
    <source>
        <dbReference type="EMBL" id="CAB5370845.1"/>
    </source>
</evidence>
<accession>A0A2I1EW34</accession>
<name>A0A2I1EW34_9GLOM</name>
<dbReference type="PROSITE" id="PS50016">
    <property type="entry name" value="ZF_PHD_2"/>
    <property type="match status" value="1"/>
</dbReference>
<feature type="compositionally biased region" description="Polar residues" evidence="7">
    <location>
        <begin position="1034"/>
        <end position="1048"/>
    </location>
</feature>
<feature type="compositionally biased region" description="Polar residues" evidence="7">
    <location>
        <begin position="488"/>
        <end position="508"/>
    </location>
</feature>
<sequence>MESSEYSNYVNLPFYGEMDDSIMKSNEIDSISISQYINDSSRHEVESLGDLGVNSFNNGDQFVSDTTEGWDHDPVQNVQNNNTQLALINPVAASSQYLTDSTYMDQPGQSLKVQGHSYGTRYANQLRPTPGIEPRRRKIQKEKNEPEDKGPYCVCQGPSYGTMIICDFCNEWYHIRCVNLTKQQAKEIEKYMCPNCQGTRTLTSLIQEDCPTVEATGIDPKALMIEEPRQIEPPKCKLQNCTEKARDNNPYCSNKCFIQGHILEIKKSQDKELVHNQLESSVAESKKTPRPILPKIKSSPLVKKPVSTFAKSGSTPNKTQTTSSDDNRPKIRNVFPEKLKGLFTNKYIELIQEPDFPEKDKIPHELGLQLANEIEEAIFHKFAKGIIGQDYKTKVRSLITSLNDPKNEKNLLRRILLGDILPETLVMMSSEELANPEQKALMAKVRRESLQRSILKREDTGPRIKTTHKGELIIIENVRDSPRDSPKDTSTYSEEGNSPTYASFTSPVTERPKLKLEDLALKNWTNSEDNNIITTKDSESNPLSDNISTSMDIPKGPADKNDDNSGTMQISDNVHPELVFDDKDMVYSPLASQGASPVDSPSMHSPPNLSYQYSPGSPLDMQPGFSPESPPKSPLKSPSNEIINTAPEIVWRGKLVFDKKIGDFSGHADLLAAKKRDKKRNWDEYLSSSIIVNGHVSRIEDVDNYLVDCWCSPSKDIAIIRFDIDDNSPNNKEFETIFNSLHYAPKTSGETKRRYGRVAPAYNTVRDMYIISLEPEDKLPDVVTFLDLNGILSLEKRPTRLLLGAIIIVEAESNKTKRIHDINEINNRATKKEKSDSESTANLAKVIALPNIGSNIASNESIQLNAPLPTSSISLPSTTISAFLQSSLAKNNQNPPSLNSNVSQGIQQAPHAQPSQLIVSTNGLYGLPSYPPPNPPMIHPPQLTSQPSQLYWNSQQSQQQQSQLPIQAPPNYPIVQPPHQQWMPPMQQPQQHPQQQVFPPQQGPPLVQSQFMPPPSNAQQQNMPVQYGHHVISDSPSNVTQQQPIRQQMSIGTSSQFEHYNAYPPSYIHSQYEASRPQQREKEHRPHWNRPTSDRDRNRHNRPRRFMREDRSHDSEDYKPPPRDPRRPSPPSSDYRDFKRSGRGGRYR</sequence>
<protein>
    <recommendedName>
        <fullName evidence="3">Transcription factor BYE1</fullName>
    </recommendedName>
</protein>
<dbReference type="InterPro" id="IPR036575">
    <property type="entry name" value="TFIIS_cen_dom_sf"/>
</dbReference>